<dbReference type="Proteomes" id="UP000199310">
    <property type="component" value="Unassembled WGS sequence"/>
</dbReference>
<dbReference type="RefSeq" id="WP_089889982.1">
    <property type="nucleotide sequence ID" value="NZ_FOJG01000001.1"/>
</dbReference>
<sequence>MKQEQLPLSWKAILHKYGSNALYIEGTISQPNYRLSFDLNYQGITGSLAFSWKNTENDYSLNLQDIWTTSNNAKQTEIFYYNAQTTLLLELPSQQNKLKIFHNGKVISLLSKLHPNFVKTGHEDFDTAFITIAKPRSIISDLIPHLRFLLHPSLGGSLALDTDWQDAVTTKFYLRLQLNKLILQEKEIEELLAAIYKLTKQLA</sequence>
<gene>
    <name evidence="1" type="ORF">SAMN04488122_0450</name>
</gene>
<proteinExistence type="predicted"/>
<dbReference type="STRING" id="29529.SAMN04488122_0450"/>
<dbReference type="OrthoDB" id="9956430at2"/>
<reference evidence="2" key="1">
    <citation type="submission" date="2016-10" db="EMBL/GenBank/DDBJ databases">
        <authorList>
            <person name="Varghese N."/>
            <person name="Submissions S."/>
        </authorList>
    </citation>
    <scope>NUCLEOTIDE SEQUENCE [LARGE SCALE GENOMIC DNA]</scope>
    <source>
        <strain evidence="2">DSM 3695</strain>
    </source>
</reference>
<dbReference type="AlphaFoldDB" id="A0A1I0NZ82"/>
<evidence type="ECO:0000313" key="1">
    <source>
        <dbReference type="EMBL" id="SEW06896.1"/>
    </source>
</evidence>
<name>A0A1I0NZ82_9BACT</name>
<keyword evidence="2" id="KW-1185">Reference proteome</keyword>
<evidence type="ECO:0000313" key="2">
    <source>
        <dbReference type="Proteomes" id="UP000199310"/>
    </source>
</evidence>
<organism evidence="1 2">
    <name type="scientific">Chitinophaga arvensicola</name>
    <dbReference type="NCBI Taxonomy" id="29529"/>
    <lineage>
        <taxon>Bacteria</taxon>
        <taxon>Pseudomonadati</taxon>
        <taxon>Bacteroidota</taxon>
        <taxon>Chitinophagia</taxon>
        <taxon>Chitinophagales</taxon>
        <taxon>Chitinophagaceae</taxon>
        <taxon>Chitinophaga</taxon>
    </lineage>
</organism>
<dbReference type="EMBL" id="FOJG01000001">
    <property type="protein sequence ID" value="SEW06896.1"/>
    <property type="molecule type" value="Genomic_DNA"/>
</dbReference>
<protein>
    <submittedName>
        <fullName evidence="1">Uncharacterized protein</fullName>
    </submittedName>
</protein>
<accession>A0A1I0NZ82</accession>